<dbReference type="Pfam" id="PF08168">
    <property type="entry name" value="NOL11_N"/>
    <property type="match status" value="1"/>
</dbReference>
<gene>
    <name evidence="2" type="primary">NOL11</name>
    <name evidence="2" type="ORF">g.105773</name>
</gene>
<feature type="domain" description="Nucleolar protein 11 N-terminal" evidence="1">
    <location>
        <begin position="1"/>
        <end position="323"/>
    </location>
</feature>
<dbReference type="InterPro" id="IPR042859">
    <property type="entry name" value="NOL11"/>
</dbReference>
<accession>A0A2S2QS93</accession>
<dbReference type="AlphaFoldDB" id="A0A2S2QS93"/>
<dbReference type="GO" id="GO:0030490">
    <property type="term" value="P:maturation of SSU-rRNA"/>
    <property type="evidence" value="ECO:0007669"/>
    <property type="project" value="InterPro"/>
</dbReference>
<evidence type="ECO:0000313" key="2">
    <source>
        <dbReference type="EMBL" id="MBY80380.1"/>
    </source>
</evidence>
<sequence>MIKLDTSFSLGSIIESNFLGISNDAEPDNVIVTLSKNMVTCFHMPSQNQVRCWSSSDKLSSEVIFDPISECYYGVFNYTRIGKWLRNSLTMKDMKKYNFSAKIIRLLTRLDFKGAIAVFENGHCECLNEAIGNRKKVRVSVINDGETIELTKLCILRTKAICIVVSVDSKNVKTLRSVPLEDTFLPINLQISFKNKTDILLGYCVRENSDSLSVLTFWSNGFLYSNELYAEFECNDFPGKRLTEISLVNSNKQVTIIQLSSDCIGLYGAEPKGCGAALVIYNFHYNMVVAVQHFKNYTDPPNLWCFGNHLLLVTGQNLAVIPFTCERNNLSLLMDNNLTKPNDEYEEIEWDVYAKEMCNDKKISTSALSQSKLNEITISDYIKKKDDKSLINLLMENNDITDNSLVEIISYCSLNTVKHSMLLVKIFAYPPLNKPACLRDKLSFENMLKILNALYSLIKDKLIEERLVDWMILLIDCSYQQILQSNDHNVLEFLIKVQEEINSKCDYVEAINNINNTMHVVKNKNVNRKKRDEPVNNLYKIETINLY</sequence>
<dbReference type="OrthoDB" id="6502630at2759"/>
<evidence type="ECO:0000259" key="1">
    <source>
        <dbReference type="Pfam" id="PF08168"/>
    </source>
</evidence>
<protein>
    <submittedName>
        <fullName evidence="2">Nucleolar protein 11</fullName>
    </submittedName>
</protein>
<dbReference type="EMBL" id="GGMS01011177">
    <property type="protein sequence ID" value="MBY80380.1"/>
    <property type="molecule type" value="Transcribed_RNA"/>
</dbReference>
<reference evidence="2" key="1">
    <citation type="submission" date="2018-04" db="EMBL/GenBank/DDBJ databases">
        <title>Transcriptome assembly of Sipha flava.</title>
        <authorList>
            <person name="Scully E.D."/>
            <person name="Geib S.M."/>
            <person name="Palmer N.A."/>
            <person name="Koch K."/>
            <person name="Bradshaw J."/>
            <person name="Heng-Moss T."/>
            <person name="Sarath G."/>
        </authorList>
    </citation>
    <scope>NUCLEOTIDE SEQUENCE</scope>
</reference>
<dbReference type="GO" id="GO:0003723">
    <property type="term" value="F:RNA binding"/>
    <property type="evidence" value="ECO:0007669"/>
    <property type="project" value="TreeGrafter"/>
</dbReference>
<dbReference type="GO" id="GO:0005730">
    <property type="term" value="C:nucleolus"/>
    <property type="evidence" value="ECO:0007669"/>
    <property type="project" value="TreeGrafter"/>
</dbReference>
<organism evidence="2">
    <name type="scientific">Sipha flava</name>
    <name type="common">yellow sugarcane aphid</name>
    <dbReference type="NCBI Taxonomy" id="143950"/>
    <lineage>
        <taxon>Eukaryota</taxon>
        <taxon>Metazoa</taxon>
        <taxon>Ecdysozoa</taxon>
        <taxon>Arthropoda</taxon>
        <taxon>Hexapoda</taxon>
        <taxon>Insecta</taxon>
        <taxon>Pterygota</taxon>
        <taxon>Neoptera</taxon>
        <taxon>Paraneoptera</taxon>
        <taxon>Hemiptera</taxon>
        <taxon>Sternorrhyncha</taxon>
        <taxon>Aphidomorpha</taxon>
        <taxon>Aphidoidea</taxon>
        <taxon>Aphididae</taxon>
        <taxon>Sipha</taxon>
    </lineage>
</organism>
<dbReference type="PANTHER" id="PTHR15633:SF2">
    <property type="entry name" value="NUCLEOLAR PROTEIN 11"/>
    <property type="match status" value="1"/>
</dbReference>
<proteinExistence type="predicted"/>
<dbReference type="InterPro" id="IPR012584">
    <property type="entry name" value="NOL11_N"/>
</dbReference>
<name>A0A2S2QS93_9HEMI</name>
<dbReference type="PANTHER" id="PTHR15633">
    <property type="entry name" value="NUCLEOLAR PROTEIN 11"/>
    <property type="match status" value="1"/>
</dbReference>